<gene>
    <name evidence="2" type="ORF">NA56DRAFT_696166</name>
</gene>
<proteinExistence type="predicted"/>
<protein>
    <recommendedName>
        <fullName evidence="4">Cysteine-rich transmembrane CYSTM domain-containing protein</fullName>
    </recommendedName>
</protein>
<sequence length="64" mass="6740">MPAQEVQQPQAQQMELPTTAATEQPRPAEQMTAEPVSMRGGGEGDICCGICAGLACFECCECCC</sequence>
<reference evidence="2 3" key="1">
    <citation type="submission" date="2016-05" db="EMBL/GenBank/DDBJ databases">
        <title>A degradative enzymes factory behind the ericoid mycorrhizal symbiosis.</title>
        <authorList>
            <consortium name="DOE Joint Genome Institute"/>
            <person name="Martino E."/>
            <person name="Morin E."/>
            <person name="Grelet G."/>
            <person name="Kuo A."/>
            <person name="Kohler A."/>
            <person name="Daghino S."/>
            <person name="Barry K."/>
            <person name="Choi C."/>
            <person name="Cichocki N."/>
            <person name="Clum A."/>
            <person name="Copeland A."/>
            <person name="Hainaut M."/>
            <person name="Haridas S."/>
            <person name="Labutti K."/>
            <person name="Lindquist E."/>
            <person name="Lipzen A."/>
            <person name="Khouja H.-R."/>
            <person name="Murat C."/>
            <person name="Ohm R."/>
            <person name="Olson A."/>
            <person name="Spatafora J."/>
            <person name="Veneault-Fourrey C."/>
            <person name="Henrissat B."/>
            <person name="Grigoriev I."/>
            <person name="Martin F."/>
            <person name="Perotto S."/>
        </authorList>
    </citation>
    <scope>NUCLEOTIDE SEQUENCE [LARGE SCALE GENOMIC DNA]</scope>
    <source>
        <strain evidence="2 3">UAMH 7357</strain>
    </source>
</reference>
<feature type="compositionally biased region" description="Low complexity" evidence="1">
    <location>
        <begin position="1"/>
        <end position="15"/>
    </location>
</feature>
<evidence type="ECO:0000313" key="3">
    <source>
        <dbReference type="Proteomes" id="UP000235672"/>
    </source>
</evidence>
<dbReference type="AlphaFoldDB" id="A0A2J6QQ62"/>
<organism evidence="2 3">
    <name type="scientific">Hyaloscypha hepaticicola</name>
    <dbReference type="NCBI Taxonomy" id="2082293"/>
    <lineage>
        <taxon>Eukaryota</taxon>
        <taxon>Fungi</taxon>
        <taxon>Dikarya</taxon>
        <taxon>Ascomycota</taxon>
        <taxon>Pezizomycotina</taxon>
        <taxon>Leotiomycetes</taxon>
        <taxon>Helotiales</taxon>
        <taxon>Hyaloscyphaceae</taxon>
        <taxon>Hyaloscypha</taxon>
    </lineage>
</organism>
<evidence type="ECO:0008006" key="4">
    <source>
        <dbReference type="Google" id="ProtNLM"/>
    </source>
</evidence>
<dbReference type="Proteomes" id="UP000235672">
    <property type="component" value="Unassembled WGS sequence"/>
</dbReference>
<evidence type="ECO:0000313" key="2">
    <source>
        <dbReference type="EMBL" id="PMD28392.1"/>
    </source>
</evidence>
<evidence type="ECO:0000256" key="1">
    <source>
        <dbReference type="SAM" id="MobiDB-lite"/>
    </source>
</evidence>
<dbReference type="EMBL" id="KZ613464">
    <property type="protein sequence ID" value="PMD28392.1"/>
    <property type="molecule type" value="Genomic_DNA"/>
</dbReference>
<accession>A0A2J6QQ62</accession>
<feature type="region of interest" description="Disordered" evidence="1">
    <location>
        <begin position="1"/>
        <end position="37"/>
    </location>
</feature>
<name>A0A2J6QQ62_9HELO</name>
<keyword evidence="3" id="KW-1185">Reference proteome</keyword>